<feature type="region of interest" description="Disordered" evidence="1">
    <location>
        <begin position="1090"/>
        <end position="1293"/>
    </location>
</feature>
<evidence type="ECO:0000256" key="1">
    <source>
        <dbReference type="SAM" id="MobiDB-lite"/>
    </source>
</evidence>
<feature type="compositionally biased region" description="Pro residues" evidence="1">
    <location>
        <begin position="1189"/>
        <end position="1203"/>
    </location>
</feature>
<feature type="compositionally biased region" description="Low complexity" evidence="1">
    <location>
        <begin position="291"/>
        <end position="331"/>
    </location>
</feature>
<feature type="compositionally biased region" description="Polar residues" evidence="1">
    <location>
        <begin position="393"/>
        <end position="428"/>
    </location>
</feature>
<comment type="caution">
    <text evidence="3">The sequence shown here is derived from an EMBL/GenBank/DDBJ whole genome shotgun (WGS) entry which is preliminary data.</text>
</comment>
<dbReference type="InterPro" id="IPR029071">
    <property type="entry name" value="Ubiquitin-like_domsf"/>
</dbReference>
<feature type="compositionally biased region" description="Acidic residues" evidence="1">
    <location>
        <begin position="955"/>
        <end position="964"/>
    </location>
</feature>
<reference evidence="3 4" key="1">
    <citation type="submission" date="2021-12" db="EMBL/GenBank/DDBJ databases">
        <title>High titer production of polyol ester of fatty acids by Rhodotorula paludigena BS15 towards product separation-free biomass refinery.</title>
        <authorList>
            <person name="Mano J."/>
            <person name="Ono H."/>
            <person name="Tanaka T."/>
            <person name="Naito K."/>
            <person name="Sushida H."/>
            <person name="Ike M."/>
            <person name="Tokuyasu K."/>
            <person name="Kitaoka M."/>
        </authorList>
    </citation>
    <scope>NUCLEOTIDE SEQUENCE [LARGE SCALE GENOMIC DNA]</scope>
    <source>
        <strain evidence="3 4">BS15</strain>
    </source>
</reference>
<feature type="compositionally biased region" description="Basic and acidic residues" evidence="1">
    <location>
        <begin position="1008"/>
        <end position="1020"/>
    </location>
</feature>
<sequence length="1639" mass="172663">MAAAPSHDAPSSSSANPLKSRPRPPPLAPVSVPALAQTQAHSDFPPQSPAVVLSPSTPDFPALALAPEPTELVPAQLLSHAAPSRFADEHEAAVSPVESDEQQEVLVRSSTPASSDEGGAGSGSDEGRTRVNDPTVRHSLMLLDSRLAEIESLGFGSAAGVGRAEGEAHKAATPSGLVADASLNSLASLATSTTSSEDAFDIADFPSIDPQLDSSYELDPSTLPQQRKRSSDLMSFPVPPSLPSIPISRQFASPALDEHEEHMFEQLAQLGQRNSVQGLGLFSVDAPQPSPVLSSSIGRSSRSSTLSNSSTLSSKSFDASTLASSAANTSAGPRDKDEPVASADVFPPELSSTVNWFAISPPPTTPRLPPPIDPLLANSGAGSAHPALASPFADSSSLSRRPSPTAAQYSARSSSLPQSRAPSRTGTTAEADPAASHDSEPAPLPTMSPVVNGPFVASPEFGELEILADDAAPAPASQGQAQIPASPSMRFGQTIRRLSSFGLLKKRKSDAVLRESTSSNTSVSAVAEKTERPSLSKRKSEIALSSFLRSSRSTADKENSPVPTSPKAVSSRPLISPQQPPVGPNKLTRRSASSPKLSKLFGSSNEPRPPLPVSPSSYAGFSPASTSTSPASPPTEFSARPRTLSFGEGGAAVGAAEQQGSLRIKKRFSMYFNQLGTGKAGDEEIPPVPPTPKEHLEAKMRAPAGIVIDVAKANQLIDKTSAVPTSADTLDIASPRSAQMSPVFSEGAAPGTSSPATSAFQQSYARTFSASKPLSAPLPTASLSAPAHQSGFAFASGPPSPGLSSAHSSAHEHVDSRLSLSGFLRTTDLAEVRAETSGAVEPIKHSTRSSSVFPTAKLAQERIEAKQRATESRSSHRSAVDAGAGTGSRPVSPYSDTWSRSASPALRDTLAQQQQAGVFAPQNIVAFPVRMQVPTGLPAVPAVSASPESIHDGLFDDDSAEDDYGSGTDKSDSGDEDDDDRPIGVANPGALTAQKSLRLTAAKKSRSERKTRETKDKALREQQAQRSARARREDPFELEHAAAMVATPPVSNDGHSTAPSAYSAAIPRHVARPQLSPIASASSIASLQSMGHDSLLPQSDASIDRRSNSAGMKRSPSAPLDPMVADSSLTIDTPEVPQEPLPRARAPFRLPSRRDSNSRERSRSRSRKPDAAQPAAPAAEAPLRSPTFAPAPPKPTFRPPPVPSASSPSVPTFDRRPSLPHKSSESPTASPGGTPNLGRRPSLHPDHRPGTISRQASGASSRSGGSGGLSRTPTTSVGSRSRSTTVSTTPSPGIEQRIYVDSSFSQFLKVNMTDKLLVGEVVAFAKAKGALSKETPGAQNEGGWALWESWRSLGIERPIREYEFLADVVKSWDHDENALFFRRTTMWPIISAHARLPPAVSKTGPVQIELKKSKWSKRFLELKDGVVSQSKSEKGKDSTTLCQLSNFDVFLVSADAAHRLKAPRPFVFALKSRLTRAHFEETAEWCHYLSTKTPEEAASWVKTITEAGNSFARQREQIVLGASSAPSATSSPIPASPLLAGAAAAASTAPPVPVKPNPVRNVLSRPAPPVLAQRSYTAPLPPSLAPPQPTQKPLSRHNTVIKPDSRQWAAMGEEERHDWLRKSQRTAKETKTPLVDLSR</sequence>
<dbReference type="PANTHER" id="PTHR38700">
    <property type="entry name" value="YALI0E22418P"/>
    <property type="match status" value="1"/>
</dbReference>
<feature type="compositionally biased region" description="Low complexity" evidence="1">
    <location>
        <begin position="1171"/>
        <end position="1188"/>
    </location>
</feature>
<feature type="compositionally biased region" description="Basic and acidic residues" evidence="1">
    <location>
        <begin position="1030"/>
        <end position="1040"/>
    </location>
</feature>
<feature type="compositionally biased region" description="Pro residues" evidence="1">
    <location>
        <begin position="360"/>
        <end position="373"/>
    </location>
</feature>
<feature type="region of interest" description="Disordered" evidence="1">
    <location>
        <begin position="942"/>
        <end position="1065"/>
    </location>
</feature>
<feature type="region of interest" description="Disordered" evidence="1">
    <location>
        <begin position="1573"/>
        <end position="1639"/>
    </location>
</feature>
<dbReference type="PROSITE" id="PS50003">
    <property type="entry name" value="PH_DOMAIN"/>
    <property type="match status" value="1"/>
</dbReference>
<feature type="compositionally biased region" description="Low complexity" evidence="1">
    <location>
        <begin position="1"/>
        <end position="15"/>
    </location>
</feature>
<protein>
    <recommendedName>
        <fullName evidence="2">PH domain-containing protein</fullName>
    </recommendedName>
</protein>
<dbReference type="CDD" id="cd00821">
    <property type="entry name" value="PH"/>
    <property type="match status" value="1"/>
</dbReference>
<dbReference type="Pfam" id="PF00169">
    <property type="entry name" value="PH"/>
    <property type="match status" value="1"/>
</dbReference>
<feature type="region of interest" description="Disordered" evidence="1">
    <location>
        <begin position="835"/>
        <end position="901"/>
    </location>
</feature>
<feature type="region of interest" description="Disordered" evidence="1">
    <location>
        <begin position="214"/>
        <end position="241"/>
    </location>
</feature>
<feature type="region of interest" description="Disordered" evidence="1">
    <location>
        <begin position="1"/>
        <end position="67"/>
    </location>
</feature>
<evidence type="ECO:0000313" key="3">
    <source>
        <dbReference type="EMBL" id="GJN91736.1"/>
    </source>
</evidence>
<feature type="compositionally biased region" description="Pro residues" evidence="1">
    <location>
        <begin position="1579"/>
        <end position="1590"/>
    </location>
</feature>
<dbReference type="Gene3D" id="2.30.29.30">
    <property type="entry name" value="Pleckstrin-homology domain (PH domain)/Phosphotyrosine-binding domain (PTB)"/>
    <property type="match status" value="1"/>
</dbReference>
<dbReference type="SUPFAM" id="SSF54236">
    <property type="entry name" value="Ubiquitin-like"/>
    <property type="match status" value="1"/>
</dbReference>
<dbReference type="Proteomes" id="UP001342314">
    <property type="component" value="Unassembled WGS sequence"/>
</dbReference>
<dbReference type="PANTHER" id="PTHR38700:SF1">
    <property type="entry name" value="PH DOMAIN-CONTAINING PROTEIN"/>
    <property type="match status" value="1"/>
</dbReference>
<feature type="region of interest" description="Disordered" evidence="1">
    <location>
        <begin position="506"/>
        <end position="644"/>
    </location>
</feature>
<evidence type="ECO:0000259" key="2">
    <source>
        <dbReference type="PROSITE" id="PS50003"/>
    </source>
</evidence>
<feature type="compositionally biased region" description="Basic and acidic residues" evidence="1">
    <location>
        <begin position="528"/>
        <end position="541"/>
    </location>
</feature>
<dbReference type="InterPro" id="IPR001849">
    <property type="entry name" value="PH_domain"/>
</dbReference>
<gene>
    <name evidence="3" type="ORF">Rhopal_004759-T1</name>
</gene>
<feature type="compositionally biased region" description="Basic and acidic residues" evidence="1">
    <location>
        <begin position="859"/>
        <end position="874"/>
    </location>
</feature>
<feature type="compositionally biased region" description="Basic and acidic residues" evidence="1">
    <location>
        <begin position="1152"/>
        <end position="1170"/>
    </location>
</feature>
<dbReference type="Gene3D" id="3.10.20.90">
    <property type="entry name" value="Phosphatidylinositol 3-kinase Catalytic Subunit, Chain A, domain 1"/>
    <property type="match status" value="1"/>
</dbReference>
<proteinExistence type="predicted"/>
<feature type="compositionally biased region" description="Low complexity" evidence="1">
    <location>
        <begin position="1253"/>
        <end position="1293"/>
    </location>
</feature>
<feature type="compositionally biased region" description="Low complexity" evidence="1">
    <location>
        <begin position="469"/>
        <end position="488"/>
    </location>
</feature>
<organism evidence="3 4">
    <name type="scientific">Rhodotorula paludigena</name>
    <dbReference type="NCBI Taxonomy" id="86838"/>
    <lineage>
        <taxon>Eukaryota</taxon>
        <taxon>Fungi</taxon>
        <taxon>Dikarya</taxon>
        <taxon>Basidiomycota</taxon>
        <taxon>Pucciniomycotina</taxon>
        <taxon>Microbotryomycetes</taxon>
        <taxon>Sporidiobolales</taxon>
        <taxon>Sporidiobolaceae</taxon>
        <taxon>Rhodotorula</taxon>
    </lineage>
</organism>
<feature type="compositionally biased region" description="Polar residues" evidence="1">
    <location>
        <begin position="590"/>
        <end position="606"/>
    </location>
</feature>
<dbReference type="SUPFAM" id="SSF50729">
    <property type="entry name" value="PH domain-like"/>
    <property type="match status" value="1"/>
</dbReference>
<keyword evidence="4" id="KW-1185">Reference proteome</keyword>
<feature type="compositionally biased region" description="Basic and acidic residues" evidence="1">
    <location>
        <begin position="1613"/>
        <end position="1631"/>
    </location>
</feature>
<accession>A0AAV5GQD4</accession>
<feature type="region of interest" description="Disordered" evidence="1">
    <location>
        <begin position="83"/>
        <end position="135"/>
    </location>
</feature>
<feature type="compositionally biased region" description="Low complexity" evidence="1">
    <location>
        <begin position="515"/>
        <end position="527"/>
    </location>
</feature>
<feature type="region of interest" description="Disordered" evidence="1">
    <location>
        <begin position="290"/>
        <end position="491"/>
    </location>
</feature>
<dbReference type="InterPro" id="IPR011993">
    <property type="entry name" value="PH-like_dom_sf"/>
</dbReference>
<dbReference type="EMBL" id="BQKY01000009">
    <property type="protein sequence ID" value="GJN91736.1"/>
    <property type="molecule type" value="Genomic_DNA"/>
</dbReference>
<name>A0AAV5GQD4_9BASI</name>
<evidence type="ECO:0000313" key="4">
    <source>
        <dbReference type="Proteomes" id="UP001342314"/>
    </source>
</evidence>
<feature type="compositionally biased region" description="Low complexity" evidence="1">
    <location>
        <begin position="1141"/>
        <end position="1150"/>
    </location>
</feature>
<feature type="domain" description="PH" evidence="2">
    <location>
        <begin position="1399"/>
        <end position="1509"/>
    </location>
</feature>
<feature type="compositionally biased region" description="Polar residues" evidence="1">
    <location>
        <begin position="1049"/>
        <end position="1060"/>
    </location>
</feature>